<evidence type="ECO:0000313" key="3">
    <source>
        <dbReference type="EMBL" id="KPP60315.1"/>
    </source>
</evidence>
<dbReference type="PANTHER" id="PTHR15688:SF1">
    <property type="entry name" value="KINETOCHORE-ASSOCIATED PROTEIN 1"/>
    <property type="match status" value="1"/>
</dbReference>
<dbReference type="GO" id="GO:1990423">
    <property type="term" value="C:RZZ complex"/>
    <property type="evidence" value="ECO:0007669"/>
    <property type="project" value="TreeGrafter"/>
</dbReference>
<sequence length="611" mass="70000">MTRAMWNDVELLANDDTSTVRVSFDLRRECGSALYQVDNLVKLSCSEKVLHNPDLYASYASNYIVVVADRTVVLFDYNFQSVLLHLNFGKLLGVRLFLICVSIDYKRFLYAVIAGSDVDTVAVCHRGQFLLVGERNGNLHLVYMRSLVVYSLPSMTALYSLEVSSTSALVKMGVNMSRGPSVFCCGEVLHRGLAREQSLRQLLDLFNKYHCKLSLSDFEKRNTRSIVFLMLDKVLAPELIPSVIESSVRPYTQEHRLHLDELLLHYIRDMLERCSSQTTSLFTEWEAKAMAVLDCMTDSDLVEDAVLEIMYKAVVPWSSVVEQLVQKHLEMDHPRQELLKESYQLMEIKKLLRVYGIRNFNPSSDNLAMVLVRRILKQDLPSSLEDALKVAQVYKLDTSQIYFLYIIQLISQAKRELCVTVLKELPPAEAECVTERLATWARLELQNKHLISEEHKKHHIDVAQVMVESLKFLQRIQQDNAFKRIECVNNLKMFEAIANLQEDFDIFLSPEEYADRALRAHELYQHHYDACTGRVLFHAAKMLCQMLEDNVPMIIPDGINLPAIIHNLACQAITVCHPDLLLDCVELCKSTRAAMDVYQQCQIDDDGFTAK</sequence>
<feature type="domain" description="KNTC1 N-terminal" evidence="1">
    <location>
        <begin position="115"/>
        <end position="145"/>
    </location>
</feature>
<dbReference type="GO" id="GO:0005828">
    <property type="term" value="C:kinetochore microtubule"/>
    <property type="evidence" value="ECO:0007669"/>
    <property type="project" value="TreeGrafter"/>
</dbReference>
<dbReference type="GO" id="GO:0007094">
    <property type="term" value="P:mitotic spindle assembly checkpoint signaling"/>
    <property type="evidence" value="ECO:0007669"/>
    <property type="project" value="TreeGrafter"/>
</dbReference>
<reference evidence="3 4" key="1">
    <citation type="submission" date="2015-08" db="EMBL/GenBank/DDBJ databases">
        <title>The genome of the Asian arowana (Scleropages formosus).</title>
        <authorList>
            <person name="Tan M.H."/>
            <person name="Gan H.M."/>
            <person name="Croft L.J."/>
            <person name="Austin C.M."/>
        </authorList>
    </citation>
    <scope>NUCLEOTIDE SEQUENCE [LARGE SCALE GENOMIC DNA]</scope>
    <source>
        <strain evidence="3">Aro1</strain>
    </source>
</reference>
<evidence type="ECO:0000259" key="2">
    <source>
        <dbReference type="Pfam" id="PF24516"/>
    </source>
</evidence>
<name>A0A0P7TRE0_SCLFO</name>
<protein>
    <recommendedName>
        <fullName evidence="5">Kinetochore-associated protein 1-like</fullName>
    </recommendedName>
</protein>
<evidence type="ECO:0000313" key="4">
    <source>
        <dbReference type="Proteomes" id="UP000034805"/>
    </source>
</evidence>
<comment type="caution">
    <text evidence="3">The sequence shown here is derived from an EMBL/GenBank/DDBJ whole genome shotgun (WGS) entry which is preliminary data.</text>
</comment>
<gene>
    <name evidence="3" type="ORF">Z043_121696</name>
</gene>
<evidence type="ECO:0000259" key="1">
    <source>
        <dbReference type="Pfam" id="PF24506"/>
    </source>
</evidence>
<dbReference type="Pfam" id="PF24516">
    <property type="entry name" value="ARM_KNTC1_2nd"/>
    <property type="match status" value="1"/>
</dbReference>
<dbReference type="PANTHER" id="PTHR15688">
    <property type="entry name" value="KINETOCHORE-ASSOCIATED PROTEIN 1"/>
    <property type="match status" value="1"/>
</dbReference>
<dbReference type="GO" id="GO:0005737">
    <property type="term" value="C:cytoplasm"/>
    <property type="evidence" value="ECO:0007669"/>
    <property type="project" value="TreeGrafter"/>
</dbReference>
<dbReference type="GO" id="GO:0031267">
    <property type="term" value="F:small GTPase binding"/>
    <property type="evidence" value="ECO:0007669"/>
    <property type="project" value="TreeGrafter"/>
</dbReference>
<dbReference type="Pfam" id="PF24506">
    <property type="entry name" value="KNTC1_N"/>
    <property type="match status" value="2"/>
</dbReference>
<dbReference type="Proteomes" id="UP000034805">
    <property type="component" value="Unassembled WGS sequence"/>
</dbReference>
<dbReference type="InterPro" id="IPR055404">
    <property type="entry name" value="ARM_KNTC1_2nd"/>
</dbReference>
<accession>A0A0P7TRE0</accession>
<dbReference type="InterPro" id="IPR052802">
    <property type="entry name" value="KNTC1"/>
</dbReference>
<proteinExistence type="predicted"/>
<dbReference type="GO" id="GO:0000070">
    <property type="term" value="P:mitotic sister chromatid segregation"/>
    <property type="evidence" value="ECO:0007669"/>
    <property type="project" value="TreeGrafter"/>
</dbReference>
<dbReference type="GO" id="GO:1903394">
    <property type="term" value="P:protein localization to kinetochore involved in kinetochore assembly"/>
    <property type="evidence" value="ECO:0007669"/>
    <property type="project" value="TreeGrafter"/>
</dbReference>
<dbReference type="InterPro" id="IPR055402">
    <property type="entry name" value="KNTC1_N"/>
</dbReference>
<feature type="domain" description="KNTC1 second ARM-repeats" evidence="2">
    <location>
        <begin position="261"/>
        <end position="425"/>
    </location>
</feature>
<evidence type="ECO:0008006" key="5">
    <source>
        <dbReference type="Google" id="ProtNLM"/>
    </source>
</evidence>
<dbReference type="EMBL" id="JARO02010896">
    <property type="protein sequence ID" value="KPP60315.1"/>
    <property type="molecule type" value="Genomic_DNA"/>
</dbReference>
<feature type="domain" description="KNTC1 N-terminal" evidence="1">
    <location>
        <begin position="22"/>
        <end position="90"/>
    </location>
</feature>
<feature type="non-terminal residue" evidence="3">
    <location>
        <position position="611"/>
    </location>
</feature>
<organism evidence="3 4">
    <name type="scientific">Scleropages formosus</name>
    <name type="common">Asian bonytongue</name>
    <name type="synonym">Osteoglossum formosum</name>
    <dbReference type="NCBI Taxonomy" id="113540"/>
    <lineage>
        <taxon>Eukaryota</taxon>
        <taxon>Metazoa</taxon>
        <taxon>Chordata</taxon>
        <taxon>Craniata</taxon>
        <taxon>Vertebrata</taxon>
        <taxon>Euteleostomi</taxon>
        <taxon>Actinopterygii</taxon>
        <taxon>Neopterygii</taxon>
        <taxon>Teleostei</taxon>
        <taxon>Osteoglossocephala</taxon>
        <taxon>Osteoglossomorpha</taxon>
        <taxon>Osteoglossiformes</taxon>
        <taxon>Osteoglossidae</taxon>
        <taxon>Scleropages</taxon>
    </lineage>
</organism>
<dbReference type="AlphaFoldDB" id="A0A0P7TRE0"/>